<evidence type="ECO:0000313" key="3">
    <source>
        <dbReference type="EMBL" id="QEH35419.1"/>
    </source>
</evidence>
<evidence type="ECO:0000313" key="4">
    <source>
        <dbReference type="Proteomes" id="UP000324233"/>
    </source>
</evidence>
<dbReference type="RefSeq" id="WP_148595225.1">
    <property type="nucleotide sequence ID" value="NZ_CP042997.1"/>
</dbReference>
<organism evidence="3 4">
    <name type="scientific">Aquisphaera giovannonii</name>
    <dbReference type="NCBI Taxonomy" id="406548"/>
    <lineage>
        <taxon>Bacteria</taxon>
        <taxon>Pseudomonadati</taxon>
        <taxon>Planctomycetota</taxon>
        <taxon>Planctomycetia</taxon>
        <taxon>Isosphaerales</taxon>
        <taxon>Isosphaeraceae</taxon>
        <taxon>Aquisphaera</taxon>
    </lineage>
</organism>
<feature type="region of interest" description="Disordered" evidence="1">
    <location>
        <begin position="76"/>
        <end position="97"/>
    </location>
</feature>
<dbReference type="EMBL" id="CP042997">
    <property type="protein sequence ID" value="QEH35419.1"/>
    <property type="molecule type" value="Genomic_DNA"/>
</dbReference>
<protein>
    <submittedName>
        <fullName evidence="3">Uncharacterized protein</fullName>
    </submittedName>
</protein>
<keyword evidence="2" id="KW-0812">Transmembrane</keyword>
<accession>A0A5B9W5K7</accession>
<evidence type="ECO:0000256" key="1">
    <source>
        <dbReference type="SAM" id="MobiDB-lite"/>
    </source>
</evidence>
<reference evidence="3 4" key="1">
    <citation type="submission" date="2019-08" db="EMBL/GenBank/DDBJ databases">
        <title>Deep-cultivation of Planctomycetes and their phenomic and genomic characterization uncovers novel biology.</title>
        <authorList>
            <person name="Wiegand S."/>
            <person name="Jogler M."/>
            <person name="Boedeker C."/>
            <person name="Pinto D."/>
            <person name="Vollmers J."/>
            <person name="Rivas-Marin E."/>
            <person name="Kohn T."/>
            <person name="Peeters S.H."/>
            <person name="Heuer A."/>
            <person name="Rast P."/>
            <person name="Oberbeckmann S."/>
            <person name="Bunk B."/>
            <person name="Jeske O."/>
            <person name="Meyerdierks A."/>
            <person name="Storesund J.E."/>
            <person name="Kallscheuer N."/>
            <person name="Luecker S."/>
            <person name="Lage O.M."/>
            <person name="Pohl T."/>
            <person name="Merkel B.J."/>
            <person name="Hornburger P."/>
            <person name="Mueller R.-W."/>
            <person name="Bruemmer F."/>
            <person name="Labrenz M."/>
            <person name="Spormann A.M."/>
            <person name="Op den Camp H."/>
            <person name="Overmann J."/>
            <person name="Amann R."/>
            <person name="Jetten M.S.M."/>
            <person name="Mascher T."/>
            <person name="Medema M.H."/>
            <person name="Devos D.P."/>
            <person name="Kaster A.-K."/>
            <person name="Ovreas L."/>
            <person name="Rohde M."/>
            <person name="Galperin M.Y."/>
            <person name="Jogler C."/>
        </authorList>
    </citation>
    <scope>NUCLEOTIDE SEQUENCE [LARGE SCALE GENOMIC DNA]</scope>
    <source>
        <strain evidence="3 4">OJF2</strain>
    </source>
</reference>
<proteinExistence type="predicted"/>
<feature type="transmembrane region" description="Helical" evidence="2">
    <location>
        <begin position="16"/>
        <end position="35"/>
    </location>
</feature>
<keyword evidence="2" id="KW-1133">Transmembrane helix</keyword>
<feature type="transmembrane region" description="Helical" evidence="2">
    <location>
        <begin position="41"/>
        <end position="62"/>
    </location>
</feature>
<keyword evidence="2" id="KW-0472">Membrane</keyword>
<dbReference type="Proteomes" id="UP000324233">
    <property type="component" value="Chromosome"/>
</dbReference>
<gene>
    <name evidence="3" type="ORF">OJF2_39710</name>
</gene>
<evidence type="ECO:0000256" key="2">
    <source>
        <dbReference type="SAM" id="Phobius"/>
    </source>
</evidence>
<dbReference type="KEGG" id="agv:OJF2_39710"/>
<dbReference type="AlphaFoldDB" id="A0A5B9W5K7"/>
<name>A0A5B9W5K7_9BACT</name>
<sequence length="97" mass="10086">MASPPGYSTGKAPSPVRGLLGVSAIPAAVIALSYFCDLGSASWWNLAILTLNWAVTLWLVAWKVWFVGLARLAAKADGGAEPPDGLRAARDLGPPTP</sequence>
<keyword evidence="4" id="KW-1185">Reference proteome</keyword>